<protein>
    <submittedName>
        <fullName evidence="1">1595_t:CDS:1</fullName>
    </submittedName>
</protein>
<reference evidence="1" key="1">
    <citation type="submission" date="2021-06" db="EMBL/GenBank/DDBJ databases">
        <authorList>
            <person name="Kallberg Y."/>
            <person name="Tangrot J."/>
            <person name="Rosling A."/>
        </authorList>
    </citation>
    <scope>NUCLEOTIDE SEQUENCE</scope>
    <source>
        <strain evidence="1">AU212A</strain>
    </source>
</reference>
<evidence type="ECO:0000313" key="1">
    <source>
        <dbReference type="EMBL" id="CAG8469227.1"/>
    </source>
</evidence>
<proteinExistence type="predicted"/>
<dbReference type="EMBL" id="CAJVPM010001564">
    <property type="protein sequence ID" value="CAG8469227.1"/>
    <property type="molecule type" value="Genomic_DNA"/>
</dbReference>
<gene>
    <name evidence="1" type="ORF">SCALOS_LOCUS1954</name>
</gene>
<name>A0ACA9KFK0_9GLOM</name>
<evidence type="ECO:0000313" key="2">
    <source>
        <dbReference type="Proteomes" id="UP000789860"/>
    </source>
</evidence>
<comment type="caution">
    <text evidence="1">The sequence shown here is derived from an EMBL/GenBank/DDBJ whole genome shotgun (WGS) entry which is preliminary data.</text>
</comment>
<sequence length="61" mass="6868">MDVSNSDLTSITEIRDEESNDCISILIATDNHLGYLENDPIRGQDSLNTFKEILQIAEQND</sequence>
<dbReference type="Proteomes" id="UP000789860">
    <property type="component" value="Unassembled WGS sequence"/>
</dbReference>
<accession>A0ACA9KFK0</accession>
<organism evidence="1 2">
    <name type="scientific">Scutellospora calospora</name>
    <dbReference type="NCBI Taxonomy" id="85575"/>
    <lineage>
        <taxon>Eukaryota</taxon>
        <taxon>Fungi</taxon>
        <taxon>Fungi incertae sedis</taxon>
        <taxon>Mucoromycota</taxon>
        <taxon>Glomeromycotina</taxon>
        <taxon>Glomeromycetes</taxon>
        <taxon>Diversisporales</taxon>
        <taxon>Gigasporaceae</taxon>
        <taxon>Scutellospora</taxon>
    </lineage>
</organism>
<keyword evidence="2" id="KW-1185">Reference proteome</keyword>
<feature type="non-terminal residue" evidence="1">
    <location>
        <position position="61"/>
    </location>
</feature>